<keyword evidence="3" id="KW-1185">Reference proteome</keyword>
<feature type="transmembrane region" description="Helical" evidence="1">
    <location>
        <begin position="84"/>
        <end position="103"/>
    </location>
</feature>
<evidence type="ECO:0000256" key="1">
    <source>
        <dbReference type="SAM" id="Phobius"/>
    </source>
</evidence>
<sequence length="109" mass="12707">MTWLNDLAEVSLATPNIECHYRKAQFRRRQVYVYIYFLVISSLSFLRLFVFHSLSLLRSFLAFLTSANRGPGRSPGGLHLRHSFYFMCTLIVALSIFCNKYILHSLRPS</sequence>
<keyword evidence="1" id="KW-0472">Membrane</keyword>
<evidence type="ECO:0000313" key="2">
    <source>
        <dbReference type="EMBL" id="KAF2192247.1"/>
    </source>
</evidence>
<dbReference type="AlphaFoldDB" id="A0A6A6EJF2"/>
<dbReference type="Proteomes" id="UP000800200">
    <property type="component" value="Unassembled WGS sequence"/>
</dbReference>
<protein>
    <submittedName>
        <fullName evidence="2">Uncharacterized protein</fullName>
    </submittedName>
</protein>
<proteinExistence type="predicted"/>
<keyword evidence="1" id="KW-0812">Transmembrane</keyword>
<keyword evidence="1" id="KW-1133">Transmembrane helix</keyword>
<dbReference type="EMBL" id="ML994615">
    <property type="protein sequence ID" value="KAF2192247.1"/>
    <property type="molecule type" value="Genomic_DNA"/>
</dbReference>
<organism evidence="2 3">
    <name type="scientific">Zopfia rhizophila CBS 207.26</name>
    <dbReference type="NCBI Taxonomy" id="1314779"/>
    <lineage>
        <taxon>Eukaryota</taxon>
        <taxon>Fungi</taxon>
        <taxon>Dikarya</taxon>
        <taxon>Ascomycota</taxon>
        <taxon>Pezizomycotina</taxon>
        <taxon>Dothideomycetes</taxon>
        <taxon>Dothideomycetes incertae sedis</taxon>
        <taxon>Zopfiaceae</taxon>
        <taxon>Zopfia</taxon>
    </lineage>
</organism>
<gene>
    <name evidence="2" type="ORF">K469DRAFT_307848</name>
</gene>
<accession>A0A6A6EJF2</accession>
<name>A0A6A6EJF2_9PEZI</name>
<reference evidence="2" key="1">
    <citation type="journal article" date="2020" name="Stud. Mycol.">
        <title>101 Dothideomycetes genomes: a test case for predicting lifestyles and emergence of pathogens.</title>
        <authorList>
            <person name="Haridas S."/>
            <person name="Albert R."/>
            <person name="Binder M."/>
            <person name="Bloem J."/>
            <person name="Labutti K."/>
            <person name="Salamov A."/>
            <person name="Andreopoulos B."/>
            <person name="Baker S."/>
            <person name="Barry K."/>
            <person name="Bills G."/>
            <person name="Bluhm B."/>
            <person name="Cannon C."/>
            <person name="Castanera R."/>
            <person name="Culley D."/>
            <person name="Daum C."/>
            <person name="Ezra D."/>
            <person name="Gonzalez J."/>
            <person name="Henrissat B."/>
            <person name="Kuo A."/>
            <person name="Liang C."/>
            <person name="Lipzen A."/>
            <person name="Lutzoni F."/>
            <person name="Magnuson J."/>
            <person name="Mondo S."/>
            <person name="Nolan M."/>
            <person name="Ohm R."/>
            <person name="Pangilinan J."/>
            <person name="Park H.-J."/>
            <person name="Ramirez L."/>
            <person name="Alfaro M."/>
            <person name="Sun H."/>
            <person name="Tritt A."/>
            <person name="Yoshinaga Y."/>
            <person name="Zwiers L.-H."/>
            <person name="Turgeon B."/>
            <person name="Goodwin S."/>
            <person name="Spatafora J."/>
            <person name="Crous P."/>
            <person name="Grigoriev I."/>
        </authorList>
    </citation>
    <scope>NUCLEOTIDE SEQUENCE</scope>
    <source>
        <strain evidence="2">CBS 207.26</strain>
    </source>
</reference>
<feature type="transmembrane region" description="Helical" evidence="1">
    <location>
        <begin position="31"/>
        <end position="64"/>
    </location>
</feature>
<evidence type="ECO:0000313" key="3">
    <source>
        <dbReference type="Proteomes" id="UP000800200"/>
    </source>
</evidence>